<dbReference type="GO" id="GO:0005886">
    <property type="term" value="C:plasma membrane"/>
    <property type="evidence" value="ECO:0007669"/>
    <property type="project" value="UniProtKB-SubCell"/>
</dbReference>
<sequence length="312" mass="34637">MVFLFLAMLSFQWLNSSHSPLETNILKLLPSNQQNPVAEQAFESVSNDLSDKVIFVVSSDSTDNTYKAANSLTHSLKALGIFDEVVGKIAQDQQNAWANYYFSHRFQQLTPQQRERLSNQPSAQIQYVVQSVYNPFSGVTGRELSEDPFLIFRDYLAQLSKLNSAFTIKNDFLSTQYQGRDYVLVTATLDGSPYSLSAQQGVPEIIRIENTLAERYKANIYHTGVLFFAEFGTQSAKSEISTIGLFSLLGIIVLIIGVFRSLAPLGLALLSITVGVLAALAVTTWVFGHVHLFSLVFGASLLVYQSTTLFTF</sequence>
<dbReference type="Pfam" id="PF03176">
    <property type="entry name" value="MMPL"/>
    <property type="match status" value="1"/>
</dbReference>
<dbReference type="EMBL" id="BBSC01000012">
    <property type="protein sequence ID" value="GAM78133.1"/>
    <property type="molecule type" value="Genomic_DNA"/>
</dbReference>
<comment type="caution">
    <text evidence="7">The sequence shown here is derived from an EMBL/GenBank/DDBJ whole genome shotgun (WGS) entry which is preliminary data.</text>
</comment>
<dbReference type="SUPFAM" id="SSF82866">
    <property type="entry name" value="Multidrug efflux transporter AcrB transmembrane domain"/>
    <property type="match status" value="1"/>
</dbReference>
<evidence type="ECO:0000313" key="7">
    <source>
        <dbReference type="EMBL" id="GAM78133.1"/>
    </source>
</evidence>
<organism evidence="7 8">
    <name type="scientific">Vibrio ishigakensis</name>
    <dbReference type="NCBI Taxonomy" id="1481914"/>
    <lineage>
        <taxon>Bacteria</taxon>
        <taxon>Pseudomonadati</taxon>
        <taxon>Pseudomonadota</taxon>
        <taxon>Gammaproteobacteria</taxon>
        <taxon>Vibrionales</taxon>
        <taxon>Vibrionaceae</taxon>
        <taxon>Vibrio</taxon>
    </lineage>
</organism>
<comment type="subcellular location">
    <subcellularLocation>
        <location evidence="1">Cell membrane</location>
        <topology evidence="1">Multi-pass membrane protein</topology>
    </subcellularLocation>
</comment>
<dbReference type="PANTHER" id="PTHR33406">
    <property type="entry name" value="MEMBRANE PROTEIN MJ1562-RELATED"/>
    <property type="match status" value="1"/>
</dbReference>
<evidence type="ECO:0000256" key="1">
    <source>
        <dbReference type="ARBA" id="ARBA00004651"/>
    </source>
</evidence>
<keyword evidence="3" id="KW-0812">Transmembrane</keyword>
<protein>
    <submittedName>
        <fullName evidence="7">Membrane protein</fullName>
    </submittedName>
</protein>
<evidence type="ECO:0000256" key="3">
    <source>
        <dbReference type="ARBA" id="ARBA00022692"/>
    </source>
</evidence>
<dbReference type="AlphaFoldDB" id="A0A0B8QSY9"/>
<proteinExistence type="predicted"/>
<dbReference type="STRING" id="1481914.JCM19241_4838"/>
<keyword evidence="5" id="KW-0472">Membrane</keyword>
<evidence type="ECO:0000256" key="4">
    <source>
        <dbReference type="ARBA" id="ARBA00022989"/>
    </source>
</evidence>
<evidence type="ECO:0000256" key="2">
    <source>
        <dbReference type="ARBA" id="ARBA00022475"/>
    </source>
</evidence>
<dbReference type="InterPro" id="IPR004869">
    <property type="entry name" value="MMPL_dom"/>
</dbReference>
<dbReference type="PANTHER" id="PTHR33406:SF13">
    <property type="entry name" value="MEMBRANE PROTEIN YDFJ"/>
    <property type="match status" value="1"/>
</dbReference>
<evidence type="ECO:0000313" key="8">
    <source>
        <dbReference type="Proteomes" id="UP000031666"/>
    </source>
</evidence>
<evidence type="ECO:0000256" key="5">
    <source>
        <dbReference type="ARBA" id="ARBA00023136"/>
    </source>
</evidence>
<name>A0A0B8QSY9_9VIBR</name>
<feature type="domain" description="Membrane transport protein MMPL" evidence="6">
    <location>
        <begin position="100"/>
        <end position="295"/>
    </location>
</feature>
<evidence type="ECO:0000259" key="6">
    <source>
        <dbReference type="Pfam" id="PF03176"/>
    </source>
</evidence>
<reference evidence="7 8" key="2">
    <citation type="submission" date="2015-01" db="EMBL/GenBank/DDBJ databases">
        <authorList>
            <consortium name="NBRP consortium"/>
            <person name="Sawabe T."/>
            <person name="Meirelles P."/>
            <person name="Feng G."/>
            <person name="Sayaka M."/>
            <person name="Hattori M."/>
            <person name="Ohkuma M."/>
        </authorList>
    </citation>
    <scope>NUCLEOTIDE SEQUENCE [LARGE SCALE GENOMIC DNA]</scope>
    <source>
        <strain evidence="8">JCM 19241</strain>
    </source>
</reference>
<keyword evidence="2" id="KW-1003">Cell membrane</keyword>
<accession>A0A0B8QSY9</accession>
<keyword evidence="4" id="KW-1133">Transmembrane helix</keyword>
<gene>
    <name evidence="7" type="ORF">JCM19241_4838</name>
</gene>
<reference evidence="7 8" key="1">
    <citation type="submission" date="2015-01" db="EMBL/GenBank/DDBJ databases">
        <title>Vibrio sp. C94 JCM 19241 whole genome shotgun sequence.</title>
        <authorList>
            <person name="Sawabe T."/>
            <person name="Meirelles P."/>
            <person name="Feng G."/>
            <person name="Sayaka M."/>
            <person name="Hattori M."/>
            <person name="Ohkuma M."/>
        </authorList>
    </citation>
    <scope>NUCLEOTIDE SEQUENCE [LARGE SCALE GENOMIC DNA]</scope>
    <source>
        <strain evidence="8">JCM 19241</strain>
    </source>
</reference>
<dbReference type="InterPro" id="IPR050545">
    <property type="entry name" value="Mycobact_MmpL"/>
</dbReference>
<dbReference type="Proteomes" id="UP000031666">
    <property type="component" value="Unassembled WGS sequence"/>
</dbReference>